<dbReference type="PANTHER" id="PTHR45872:SF2">
    <property type="entry name" value="RHO GUANINE NUCLEOTIDE EXCHANGE FACTOR 2, ISOFORM D"/>
    <property type="match status" value="1"/>
</dbReference>
<dbReference type="Pfam" id="PF00621">
    <property type="entry name" value="RhoGEF"/>
    <property type="match status" value="1"/>
</dbReference>
<dbReference type="InterPro" id="IPR041020">
    <property type="entry name" value="PH_16"/>
</dbReference>
<dbReference type="SUPFAM" id="SSF57889">
    <property type="entry name" value="Cysteine-rich domain"/>
    <property type="match status" value="1"/>
</dbReference>
<dbReference type="VEuPathDB" id="VectorBase:CSON010845"/>
<dbReference type="SMART" id="SM00325">
    <property type="entry name" value="RhoGEF"/>
    <property type="match status" value="1"/>
</dbReference>
<dbReference type="SUPFAM" id="SSF48097">
    <property type="entry name" value="Regulator of G-protein signaling, RGS"/>
    <property type="match status" value="1"/>
</dbReference>
<dbReference type="SUPFAM" id="SSF48065">
    <property type="entry name" value="DBL homology domain (DH-domain)"/>
    <property type="match status" value="1"/>
</dbReference>
<dbReference type="SMART" id="SM00233">
    <property type="entry name" value="PH"/>
    <property type="match status" value="1"/>
</dbReference>
<evidence type="ECO:0000256" key="5">
    <source>
        <dbReference type="ARBA" id="ARBA00022553"/>
    </source>
</evidence>
<dbReference type="PROSITE" id="PS50010">
    <property type="entry name" value="DH_2"/>
    <property type="match status" value="1"/>
</dbReference>
<feature type="compositionally biased region" description="Low complexity" evidence="12">
    <location>
        <begin position="535"/>
        <end position="544"/>
    </location>
</feature>
<proteinExistence type="predicted"/>
<feature type="compositionally biased region" description="Low complexity" evidence="12">
    <location>
        <begin position="2010"/>
        <end position="2019"/>
    </location>
</feature>
<dbReference type="SUPFAM" id="SSF50729">
    <property type="entry name" value="PH domain-like"/>
    <property type="match status" value="1"/>
</dbReference>
<dbReference type="InterPro" id="IPR036305">
    <property type="entry name" value="RGS_sf"/>
</dbReference>
<dbReference type="InterPro" id="IPR011993">
    <property type="entry name" value="PH-like_dom_sf"/>
</dbReference>
<feature type="compositionally biased region" description="Polar residues" evidence="12">
    <location>
        <begin position="1982"/>
        <end position="1995"/>
    </location>
</feature>
<gene>
    <name evidence="18" type="primary">CSON010845</name>
</gene>
<feature type="region of interest" description="Disordered" evidence="12">
    <location>
        <begin position="1626"/>
        <end position="1677"/>
    </location>
</feature>
<accession>A0A336MEI9</accession>
<organism evidence="18">
    <name type="scientific">Culicoides sonorensis</name>
    <name type="common">Biting midge</name>
    <dbReference type="NCBI Taxonomy" id="179676"/>
    <lineage>
        <taxon>Eukaryota</taxon>
        <taxon>Metazoa</taxon>
        <taxon>Ecdysozoa</taxon>
        <taxon>Arthropoda</taxon>
        <taxon>Hexapoda</taxon>
        <taxon>Insecta</taxon>
        <taxon>Pterygota</taxon>
        <taxon>Neoptera</taxon>
        <taxon>Endopterygota</taxon>
        <taxon>Diptera</taxon>
        <taxon>Nematocera</taxon>
        <taxon>Chironomoidea</taxon>
        <taxon>Ceratopogonidae</taxon>
        <taxon>Ceratopogoninae</taxon>
        <taxon>Culicoides</taxon>
        <taxon>Monoculicoides</taxon>
    </lineage>
</organism>
<dbReference type="GO" id="GO:0001664">
    <property type="term" value="F:G protein-coupled receptor binding"/>
    <property type="evidence" value="ECO:0007669"/>
    <property type="project" value="TreeGrafter"/>
</dbReference>
<evidence type="ECO:0000259" key="14">
    <source>
        <dbReference type="PROSITE" id="PS50010"/>
    </source>
</evidence>
<dbReference type="GO" id="GO:0005096">
    <property type="term" value="F:GTPase activator activity"/>
    <property type="evidence" value="ECO:0007669"/>
    <property type="project" value="UniProtKB-KW"/>
</dbReference>
<dbReference type="InterPro" id="IPR046349">
    <property type="entry name" value="C1-like_sf"/>
</dbReference>
<dbReference type="InterPro" id="IPR015212">
    <property type="entry name" value="RGS-like_dom"/>
</dbReference>
<keyword evidence="9 11" id="KW-0175">Coiled coil</keyword>
<feature type="domain" description="DH" evidence="14">
    <location>
        <begin position="1222"/>
        <end position="1417"/>
    </location>
</feature>
<dbReference type="Gene3D" id="1.10.167.10">
    <property type="entry name" value="Regulator of G-protein Signalling 4, domain 2"/>
    <property type="match status" value="1"/>
</dbReference>
<dbReference type="Pfam" id="PF00595">
    <property type="entry name" value="PDZ"/>
    <property type="match status" value="1"/>
</dbReference>
<feature type="region of interest" description="Disordered" evidence="12">
    <location>
        <begin position="1"/>
        <end position="23"/>
    </location>
</feature>
<feature type="compositionally biased region" description="Polar residues" evidence="12">
    <location>
        <begin position="1626"/>
        <end position="1642"/>
    </location>
</feature>
<dbReference type="GO" id="GO:0046872">
    <property type="term" value="F:metal ion binding"/>
    <property type="evidence" value="ECO:0007669"/>
    <property type="project" value="UniProtKB-KW"/>
</dbReference>
<feature type="compositionally biased region" description="Acidic residues" evidence="12">
    <location>
        <begin position="2049"/>
        <end position="2060"/>
    </location>
</feature>
<evidence type="ECO:0000256" key="12">
    <source>
        <dbReference type="SAM" id="MobiDB-lite"/>
    </source>
</evidence>
<sequence length="2066" mass="229792">MDNNTTNTKNAFPERQSSQDSGNSIETAVLNGAQLRRPQTLISSSGEQVKPYGNTIELTIHKDSNGYGMKVSGDNPVFVESVKPSLAAQRAGLMAGDMILKVNGTPVRYSSHVEVVKLIKASEIVHLTIQRSQTHQQQHQFNQMPRPMSTSITNSPSTPLAQRSSITAPLPVDLAKRKEMEYSKMKTLQLMLDEEKKNLDLLLSDKKQQTPEIAKAQATIRTLQEQLNQVCGEDPTLSFLVPASGTSLFQMTPNQNSFTPHFLSRFPRSLSSLSLGTKKKPVPDKNVTSPSSGALAAPQESQGQTVIIGSSNGAATPSGRNHAMKSNSSVSSHKKKHGRTESKSKADSVQPPPLPERNNVARKSLPTSTENPNSPNHHVGGGGGSSHNRKGVSSDGRKISDLDASFTSQNSVKGAIQKPHNVSLPIESSGSRKRSKGKKAHSDPKISTQSFLQMEVRSMSDGSEPPPLPPRQPSLAEPVQNLGNSSMSTGIDQNGRCLPNSINTCMNYPLVATCTPVRDNFSAFPLSHRPNIVQQLQQSAQQQQHNKSTAFGLTPQQIQQARSRRVITSPDHTDSKRLSKEPSTDSSSKHSPGSTTTDDRSKLEDTPPGTPPPPYLSQSMTNASSMGGHSVTDLGFSSPMSHPSSPTFMNNSGDSNVAQSSNFAQKQIISMEDDEASDQETYIEEHGPFDSLKQLLDNQNQPYLAVFLNYVLSNSDPSALLFYLITSLFKEGNVKEMRKWAYEIHSTFLVPRAPLLWPTVDEIMAREVDNVLQTDYDKPECLRKIFWKSRQCAKNFITNQLAEFQAKRVAGLGTMYGPSDSVLSEAKGDKAKEQKIVEETLIPKLQQYLEEIEKEAGHEDPKKVGLCSALSTVLLRMFLTKTNPGSPIDKVTQYVSREKSFKSRLMGKEKEKRKTTIRGHQLTLHQYHEVTHCNHCQTIIWGVSPQGYQCENCELNIHRACSKMLEETCPGPVSRKTGETGNKISKMLEKIRPTHHFNQSERSRRHEEDGEGGDTFDLDRPPTTCVSIMRNPSDRRSGETVNNVTFAPNTAESRDSMSNSVIGATALFHEEERKHSSRRDSCKSKSAPVSVNRSESYKERSHRKNREKRKTSDPSLGKDIDESVEPQFNSFKSQQKMEGSSNSSLSSTVESPSISCEAIAEVPTSSAPSSTHHSKTSSFSGTSALSKDILDEELADDDELETDWSSKIAQEILDTMSDVEKKRQEIINEIYMTERNHVRTLKLLEVMFMRPLLESNLLPHDHLNILFPSSIVALQDLHSQFEAKIKLRRQEHEQIVQNIGDILLSLFEGKQGEELGQHAAQFCARQQIALDALRDARKRDDKLHRLLQQKESHKACRRLQLKDLLPTVLQRLTKYPLLFESLLKATSKLSTVDEKEVQAISTALESSKRILNHVNQEVRIAEDLHKLQMIQKRLDRSAYDKDAPADFKNIDLTKHKLIHDGPLSMKKNPNIQLYGLLFEELMVLLQKQDEKYILKHHSNPAVAGENKNMEGRFNPITKVNLIFVRQSAVDKNTFFLINTSVSQMLELKAPSSSDCKNWFRHISEASEACKRQKMKTDTTDEGNLNKSAKDVPEGTPEPEIKPAEDADGIEQTGRLDDKTEYEANLENNNVPQSDSITTSSNGVPGDSESTSESNDETKVPQSQSFKSNSSNSDMSNFNSRRLTQQSSLIAPSEIQITQNEVHIADRIISTEEKLNRLDKEFRSVLQRKQEIVCDMFKVPVEHFQAIADIAGQPEAAKDPGDLLLAAFAQIQTLNELLAENICRPGQLNVFREVAAVSNTFCDSCYKAREALNNDRNNAVSSMMSSTSTSDATTIAVRPPPLEDEDGYCEIEEIRNEIMHNNTSTDGEITIDTSLHEESSRLATSTISESIRTCKGSCYNHLLVESPSSVPCNVLAPAVNALSVHISQLMPIISQREKERDLLRRENQHLRELLTSANEGVDKKEETPIEQNLEEEEEVIPDNNDSPNSTAENLNETLIEEKKDDSNIESTVTTTTTTTTDETVPPNEPESTSIETETIEQEVQTKENEIEVEPPESESLPDTEKPT</sequence>
<feature type="compositionally biased region" description="Low complexity" evidence="12">
    <location>
        <begin position="1163"/>
        <end position="1182"/>
    </location>
</feature>
<feature type="compositionally biased region" description="Basic and acidic residues" evidence="12">
    <location>
        <begin position="991"/>
        <end position="1008"/>
    </location>
</feature>
<evidence type="ECO:0000256" key="11">
    <source>
        <dbReference type="SAM" id="Coils"/>
    </source>
</evidence>
<protein>
    <submittedName>
        <fullName evidence="18">CSON010845 protein</fullName>
    </submittedName>
</protein>
<feature type="compositionally biased region" description="Basic and acidic residues" evidence="12">
    <location>
        <begin position="1110"/>
        <end position="1121"/>
    </location>
</feature>
<dbReference type="EMBL" id="UFQS01000449">
    <property type="protein sequence ID" value="SSX04113.1"/>
    <property type="molecule type" value="Genomic_DNA"/>
</dbReference>
<feature type="compositionally biased region" description="Polar residues" evidence="12">
    <location>
        <begin position="584"/>
        <end position="596"/>
    </location>
</feature>
<feature type="compositionally biased region" description="Low complexity" evidence="12">
    <location>
        <begin position="1140"/>
        <end position="1155"/>
    </location>
</feature>
<comment type="subcellular location">
    <subcellularLocation>
        <location evidence="2">Cytoplasm</location>
    </subcellularLocation>
    <subcellularLocation>
        <location evidence="1">Membrane</location>
    </subcellularLocation>
</comment>
<dbReference type="CDD" id="cd20832">
    <property type="entry name" value="C1_ARHGEF-like"/>
    <property type="match status" value="1"/>
</dbReference>
<dbReference type="CDD" id="cd00160">
    <property type="entry name" value="RhoGEF"/>
    <property type="match status" value="1"/>
</dbReference>
<feature type="compositionally biased region" description="Basic residues" evidence="12">
    <location>
        <begin position="1100"/>
        <end position="1109"/>
    </location>
</feature>
<keyword evidence="3" id="KW-0343">GTPase activation</keyword>
<dbReference type="Pfam" id="PF09128">
    <property type="entry name" value="RGS-like"/>
    <property type="match status" value="1"/>
</dbReference>
<feature type="compositionally biased region" description="Basic and acidic residues" evidence="12">
    <location>
        <begin position="1587"/>
        <end position="1604"/>
    </location>
</feature>
<dbReference type="PROSITE" id="PS00479">
    <property type="entry name" value="ZF_DAG_PE_1"/>
    <property type="match status" value="1"/>
</dbReference>
<feature type="region of interest" description="Disordered" evidence="12">
    <location>
        <begin position="991"/>
        <end position="1043"/>
    </location>
</feature>
<feature type="compositionally biased region" description="Polar residues" evidence="12">
    <location>
        <begin position="616"/>
        <end position="627"/>
    </location>
</feature>
<feature type="compositionally biased region" description="Polar residues" evidence="12">
    <location>
        <begin position="299"/>
        <end position="319"/>
    </location>
</feature>
<reference evidence="17" key="1">
    <citation type="submission" date="2018-04" db="EMBL/GenBank/DDBJ databases">
        <authorList>
            <person name="Go L.Y."/>
            <person name="Mitchell J.A."/>
        </authorList>
    </citation>
    <scope>NUCLEOTIDE SEQUENCE</scope>
    <source>
        <tissue evidence="17">Whole organism</tissue>
    </source>
</reference>
<evidence type="ECO:0000256" key="8">
    <source>
        <dbReference type="ARBA" id="ARBA00022833"/>
    </source>
</evidence>
<evidence type="ECO:0000256" key="2">
    <source>
        <dbReference type="ARBA" id="ARBA00004496"/>
    </source>
</evidence>
<evidence type="ECO:0000256" key="9">
    <source>
        <dbReference type="ARBA" id="ARBA00023054"/>
    </source>
</evidence>
<feature type="domain" description="Phorbol-ester/DAG-type" evidence="15">
    <location>
        <begin position="919"/>
        <end position="969"/>
    </location>
</feature>
<feature type="coiled-coil region" evidence="11">
    <location>
        <begin position="185"/>
        <end position="233"/>
    </location>
</feature>
<keyword evidence="10" id="KW-0472">Membrane</keyword>
<feature type="region of interest" description="Disordered" evidence="12">
    <location>
        <begin position="535"/>
        <end position="658"/>
    </location>
</feature>
<evidence type="ECO:0000256" key="10">
    <source>
        <dbReference type="ARBA" id="ARBA00023136"/>
    </source>
</evidence>
<dbReference type="SMART" id="SM00109">
    <property type="entry name" value="C1"/>
    <property type="match status" value="1"/>
</dbReference>
<feature type="compositionally biased region" description="Polar residues" evidence="12">
    <location>
        <begin position="545"/>
        <end position="561"/>
    </location>
</feature>
<dbReference type="InterPro" id="IPR001849">
    <property type="entry name" value="PH_domain"/>
</dbReference>
<keyword evidence="5" id="KW-0597">Phosphoprotein</keyword>
<evidence type="ECO:0000259" key="15">
    <source>
        <dbReference type="PROSITE" id="PS50081"/>
    </source>
</evidence>
<feature type="compositionally biased region" description="Basic and acidic residues" evidence="12">
    <location>
        <begin position="1069"/>
        <end position="1083"/>
    </location>
</feature>
<dbReference type="InterPro" id="IPR036034">
    <property type="entry name" value="PDZ_sf"/>
</dbReference>
<feature type="region of interest" description="Disordered" evidence="12">
    <location>
        <begin position="273"/>
        <end position="485"/>
    </location>
</feature>
<dbReference type="GO" id="GO:0016020">
    <property type="term" value="C:membrane"/>
    <property type="evidence" value="ECO:0007669"/>
    <property type="project" value="UniProtKB-SubCell"/>
</dbReference>
<dbReference type="InterPro" id="IPR002219">
    <property type="entry name" value="PKC_DAG/PE"/>
</dbReference>
<evidence type="ECO:0000313" key="17">
    <source>
        <dbReference type="EMBL" id="SSX04113.1"/>
    </source>
</evidence>
<evidence type="ECO:0000256" key="3">
    <source>
        <dbReference type="ARBA" id="ARBA00022468"/>
    </source>
</evidence>
<evidence type="ECO:0000259" key="13">
    <source>
        <dbReference type="PROSITE" id="PS50003"/>
    </source>
</evidence>
<dbReference type="EMBL" id="UFQT01000449">
    <property type="protein sequence ID" value="SSX24478.1"/>
    <property type="molecule type" value="Genomic_DNA"/>
</dbReference>
<dbReference type="InterPro" id="IPR044926">
    <property type="entry name" value="RGS_subdomain_2"/>
</dbReference>
<dbReference type="InterPro" id="IPR000219">
    <property type="entry name" value="DH_dom"/>
</dbReference>
<feature type="region of interest" description="Disordered" evidence="12">
    <location>
        <begin position="1069"/>
        <end position="1182"/>
    </location>
</feature>
<dbReference type="SUPFAM" id="SSF50156">
    <property type="entry name" value="PDZ domain-like"/>
    <property type="match status" value="1"/>
</dbReference>
<feature type="compositionally biased region" description="Low complexity" evidence="12">
    <location>
        <begin position="1661"/>
        <end position="1677"/>
    </location>
</feature>
<feature type="region of interest" description="Disordered" evidence="12">
    <location>
        <begin position="1955"/>
        <end position="2066"/>
    </location>
</feature>
<dbReference type="GO" id="GO:0005737">
    <property type="term" value="C:cytoplasm"/>
    <property type="evidence" value="ECO:0007669"/>
    <property type="project" value="UniProtKB-SubCell"/>
</dbReference>
<dbReference type="InterPro" id="IPR035899">
    <property type="entry name" value="DBL_dom_sf"/>
</dbReference>
<dbReference type="Gene3D" id="3.30.60.20">
    <property type="match status" value="1"/>
</dbReference>
<keyword evidence="6" id="KW-0344">Guanine-nucleotide releasing factor</keyword>
<dbReference type="GO" id="GO:0005085">
    <property type="term" value="F:guanyl-nucleotide exchange factor activity"/>
    <property type="evidence" value="ECO:0007669"/>
    <property type="project" value="UniProtKB-KW"/>
</dbReference>
<feature type="compositionally biased region" description="Basic and acidic residues" evidence="12">
    <location>
        <begin position="571"/>
        <end position="583"/>
    </location>
</feature>
<dbReference type="GO" id="GO:0007186">
    <property type="term" value="P:G protein-coupled receptor signaling pathway"/>
    <property type="evidence" value="ECO:0007669"/>
    <property type="project" value="TreeGrafter"/>
</dbReference>
<dbReference type="CDD" id="cd13329">
    <property type="entry name" value="PH_RhoGEF"/>
    <property type="match status" value="1"/>
</dbReference>
<feature type="compositionally biased region" description="Polar residues" evidence="12">
    <location>
        <begin position="638"/>
        <end position="658"/>
    </location>
</feature>
<dbReference type="Pfam" id="PF00130">
    <property type="entry name" value="C1_1"/>
    <property type="match status" value="1"/>
</dbReference>
<dbReference type="OMA" id="RIEGRYM"/>
<dbReference type="PROSITE" id="PS50106">
    <property type="entry name" value="PDZ"/>
    <property type="match status" value="1"/>
</dbReference>
<feature type="domain" description="PDZ" evidence="16">
    <location>
        <begin position="57"/>
        <end position="122"/>
    </location>
</feature>
<evidence type="ECO:0000313" key="18">
    <source>
        <dbReference type="EMBL" id="SSX24478.1"/>
    </source>
</evidence>
<evidence type="ECO:0000259" key="16">
    <source>
        <dbReference type="PROSITE" id="PS50106"/>
    </source>
</evidence>
<dbReference type="PROSITE" id="PS50081">
    <property type="entry name" value="ZF_DAG_PE_2"/>
    <property type="match status" value="1"/>
</dbReference>
<feature type="region of interest" description="Disordered" evidence="12">
    <location>
        <begin position="1569"/>
        <end position="1611"/>
    </location>
</feature>
<keyword evidence="8" id="KW-0862">Zinc</keyword>
<evidence type="ECO:0000256" key="4">
    <source>
        <dbReference type="ARBA" id="ARBA00022490"/>
    </source>
</evidence>
<dbReference type="PROSITE" id="PS50003">
    <property type="entry name" value="PH_DOMAIN"/>
    <property type="match status" value="1"/>
</dbReference>
<name>A0A336MEI9_CULSO</name>
<dbReference type="Gene3D" id="2.30.42.10">
    <property type="match status" value="1"/>
</dbReference>
<dbReference type="InterPro" id="IPR001478">
    <property type="entry name" value="PDZ"/>
</dbReference>
<feature type="compositionally biased region" description="Basic and acidic residues" evidence="12">
    <location>
        <begin position="1569"/>
        <end position="1578"/>
    </location>
</feature>
<dbReference type="Pfam" id="PF17838">
    <property type="entry name" value="PH_16"/>
    <property type="match status" value="1"/>
</dbReference>
<dbReference type="SMART" id="SM00228">
    <property type="entry name" value="PDZ"/>
    <property type="match status" value="1"/>
</dbReference>
<evidence type="ECO:0000256" key="6">
    <source>
        <dbReference type="ARBA" id="ARBA00022658"/>
    </source>
</evidence>
<dbReference type="Gene3D" id="1.20.900.10">
    <property type="entry name" value="Dbl homology (DH) domain"/>
    <property type="match status" value="1"/>
</dbReference>
<keyword evidence="4" id="KW-0963">Cytoplasm</keyword>
<feature type="domain" description="PH" evidence="13">
    <location>
        <begin position="1456"/>
        <end position="1567"/>
    </location>
</feature>
<reference evidence="18" key="2">
    <citation type="submission" date="2018-07" db="EMBL/GenBank/DDBJ databases">
        <authorList>
            <person name="Quirk P.G."/>
            <person name="Krulwich T.A."/>
        </authorList>
    </citation>
    <scope>NUCLEOTIDE SEQUENCE</scope>
</reference>
<evidence type="ECO:0000256" key="7">
    <source>
        <dbReference type="ARBA" id="ARBA00022723"/>
    </source>
</evidence>
<keyword evidence="7" id="KW-0479">Metal-binding</keyword>
<evidence type="ECO:0000256" key="1">
    <source>
        <dbReference type="ARBA" id="ARBA00004370"/>
    </source>
</evidence>
<feature type="compositionally biased region" description="Polar residues" evidence="12">
    <location>
        <begin position="1126"/>
        <end position="1139"/>
    </location>
</feature>
<dbReference type="PANTHER" id="PTHR45872">
    <property type="entry name" value="RHO GUANINE NUCLEOTIDE EXCHANGE FACTOR 2, ISOFORM D"/>
    <property type="match status" value="1"/>
</dbReference>
<dbReference type="Gene3D" id="2.30.29.30">
    <property type="entry name" value="Pleckstrin-homology domain (PH domain)/Phosphotyrosine-binding domain (PTB)"/>
    <property type="match status" value="1"/>
</dbReference>